<dbReference type="EMBL" id="JADOTY010000001">
    <property type="protein sequence ID" value="MBG6106097.1"/>
    <property type="molecule type" value="Genomic_DNA"/>
</dbReference>
<gene>
    <name evidence="1" type="ORF">IW249_006511</name>
</gene>
<sequence length="88" mass="9884">MTLILTYDVSDRLVEIDMSDSIDVFWRGISLVGRPLGEVLSDLANEGFHPDEFELESLRCSALGLSLYTPAPEELEEDVKHVILDPIH</sequence>
<protein>
    <submittedName>
        <fullName evidence="1">Uncharacterized protein</fullName>
    </submittedName>
</protein>
<dbReference type="Proteomes" id="UP000631791">
    <property type="component" value="Unassembled WGS sequence"/>
</dbReference>
<organism evidence="1 2">
    <name type="scientific">Micromonospora vinacea</name>
    <dbReference type="NCBI Taxonomy" id="709878"/>
    <lineage>
        <taxon>Bacteria</taxon>
        <taxon>Bacillati</taxon>
        <taxon>Actinomycetota</taxon>
        <taxon>Actinomycetes</taxon>
        <taxon>Micromonosporales</taxon>
        <taxon>Micromonosporaceae</taxon>
        <taxon>Micromonospora</taxon>
    </lineage>
</organism>
<proteinExistence type="predicted"/>
<reference evidence="1 2" key="1">
    <citation type="submission" date="2020-11" db="EMBL/GenBank/DDBJ databases">
        <title>Sequencing the genomes of 1000 actinobacteria strains.</title>
        <authorList>
            <person name="Klenk H.-P."/>
        </authorList>
    </citation>
    <scope>NUCLEOTIDE SEQUENCE [LARGE SCALE GENOMIC DNA]</scope>
    <source>
        <strain evidence="1 2">DSM 101695</strain>
    </source>
</reference>
<evidence type="ECO:0000313" key="2">
    <source>
        <dbReference type="Proteomes" id="UP000631791"/>
    </source>
</evidence>
<evidence type="ECO:0000313" key="1">
    <source>
        <dbReference type="EMBL" id="MBG6106097.1"/>
    </source>
</evidence>
<comment type="caution">
    <text evidence="1">The sequence shown here is derived from an EMBL/GenBank/DDBJ whole genome shotgun (WGS) entry which is preliminary data.</text>
</comment>
<accession>A0ABS0KBT9</accession>
<name>A0ABS0KBT9_9ACTN</name>
<keyword evidence="2" id="KW-1185">Reference proteome</keyword>
<dbReference type="RefSeq" id="WP_196924302.1">
    <property type="nucleotide sequence ID" value="NZ_JADOTY010000001.1"/>
</dbReference>